<feature type="binding site" evidence="9">
    <location>
        <position position="65"/>
    </location>
    <ligand>
        <name>S-adenosyl-L-methionine</name>
        <dbReference type="ChEBI" id="CHEBI:59789"/>
    </ligand>
</feature>
<evidence type="ECO:0000256" key="6">
    <source>
        <dbReference type="ARBA" id="ARBA00022603"/>
    </source>
</evidence>
<dbReference type="EMBL" id="QICH01000001">
    <property type="protein sequence ID" value="PXF63698.1"/>
    <property type="molecule type" value="Genomic_DNA"/>
</dbReference>
<dbReference type="OrthoDB" id="9778208at2"/>
<dbReference type="HAMAP" id="MF_00812">
    <property type="entry name" value="Thiopur_methtran"/>
    <property type="match status" value="1"/>
</dbReference>
<dbReference type="PANTHER" id="PTHR10259:SF11">
    <property type="entry name" value="THIOPURINE S-METHYLTRANSFERASE"/>
    <property type="match status" value="1"/>
</dbReference>
<evidence type="ECO:0000256" key="9">
    <source>
        <dbReference type="HAMAP-Rule" id="MF_00812"/>
    </source>
</evidence>
<feature type="binding site" evidence="9">
    <location>
        <position position="122"/>
    </location>
    <ligand>
        <name>S-adenosyl-L-methionine</name>
        <dbReference type="ChEBI" id="CHEBI:59789"/>
    </ligand>
</feature>
<evidence type="ECO:0000256" key="2">
    <source>
        <dbReference type="ARBA" id="ARBA00004496"/>
    </source>
</evidence>
<keyword evidence="8 9" id="KW-0949">S-adenosyl-L-methionine</keyword>
<comment type="catalytic activity">
    <reaction evidence="1 9">
        <text>S-adenosyl-L-methionine + a thiopurine = S-adenosyl-L-homocysteine + a thiopurine S-methylether.</text>
        <dbReference type="EC" id="2.1.1.67"/>
    </reaction>
</comment>
<dbReference type="GO" id="GO:0008119">
    <property type="term" value="F:thiopurine S-methyltransferase activity"/>
    <property type="evidence" value="ECO:0007669"/>
    <property type="project" value="UniProtKB-UniRule"/>
</dbReference>
<dbReference type="PANTHER" id="PTHR10259">
    <property type="entry name" value="THIOPURINE S-METHYLTRANSFERASE"/>
    <property type="match status" value="1"/>
</dbReference>
<dbReference type="FunFam" id="3.40.50.150:FF:000101">
    <property type="entry name" value="Thiopurine S-methyltransferase"/>
    <property type="match status" value="1"/>
</dbReference>
<dbReference type="AlphaFoldDB" id="A0A318D7D4"/>
<dbReference type="EC" id="2.1.1.67" evidence="4 9"/>
<dbReference type="NCBIfam" id="TIGR03840">
    <property type="entry name" value="TMPT_Se_Te"/>
    <property type="match status" value="1"/>
</dbReference>
<evidence type="ECO:0000256" key="5">
    <source>
        <dbReference type="ARBA" id="ARBA00022490"/>
    </source>
</evidence>
<evidence type="ECO:0000313" key="10">
    <source>
        <dbReference type="EMBL" id="PXF63698.1"/>
    </source>
</evidence>
<dbReference type="InterPro" id="IPR029063">
    <property type="entry name" value="SAM-dependent_MTases_sf"/>
</dbReference>
<dbReference type="PIRSF" id="PIRSF023956">
    <property type="entry name" value="Thiopurine_S-methyltransferase"/>
    <property type="match status" value="1"/>
</dbReference>
<evidence type="ECO:0000256" key="1">
    <source>
        <dbReference type="ARBA" id="ARBA00000903"/>
    </source>
</evidence>
<keyword evidence="5 9" id="KW-0963">Cytoplasm</keyword>
<dbReference type="GO" id="GO:0005737">
    <property type="term" value="C:cytoplasm"/>
    <property type="evidence" value="ECO:0007669"/>
    <property type="project" value="UniProtKB-SubCell"/>
</dbReference>
<proteinExistence type="inferred from homology"/>
<accession>A0A318D7D4</accession>
<keyword evidence="6 9" id="KW-0489">Methyltransferase</keyword>
<comment type="similarity">
    <text evidence="3 9">Belongs to the class I-like SAM-binding methyltransferase superfamily. TPMT family.</text>
</comment>
<dbReference type="RefSeq" id="WP_110198997.1">
    <property type="nucleotide sequence ID" value="NZ_QICH01000001.1"/>
</dbReference>
<evidence type="ECO:0000256" key="8">
    <source>
        <dbReference type="ARBA" id="ARBA00022691"/>
    </source>
</evidence>
<keyword evidence="7 9" id="KW-0808">Transferase</keyword>
<evidence type="ECO:0000256" key="7">
    <source>
        <dbReference type="ARBA" id="ARBA00022679"/>
    </source>
</evidence>
<feature type="binding site" evidence="9">
    <location>
        <position position="10"/>
    </location>
    <ligand>
        <name>S-adenosyl-L-methionine</name>
        <dbReference type="ChEBI" id="CHEBI:59789"/>
    </ligand>
</feature>
<name>A0A318D7D4_9GAMM</name>
<dbReference type="GO" id="GO:0010038">
    <property type="term" value="P:response to metal ion"/>
    <property type="evidence" value="ECO:0007669"/>
    <property type="project" value="InterPro"/>
</dbReference>
<sequence>MDFEFWNNCWVKPTQPFHLTKPHHFLTEYFDQYFADKERVLLPLCGKTQDLNFLAQNGINVIGVEFNPRAVESFFADSKLTPEVTSFDNKTRYQTSSIEVWMADFFNINQDDIGHFQAIFDRAALVALPPKMRPDYAKHLISFLAPQGRLLLVTMDYDAEQMSGPPFYIDKAEIEELFPNTEIKQLARTSIIQSHPRWRELELSRLDEVLYEIQLKTV</sequence>
<dbReference type="SUPFAM" id="SSF53335">
    <property type="entry name" value="S-adenosyl-L-methionine-dependent methyltransferases"/>
    <property type="match status" value="1"/>
</dbReference>
<dbReference type="Pfam" id="PF05724">
    <property type="entry name" value="TPMT"/>
    <property type="match status" value="1"/>
</dbReference>
<dbReference type="InterPro" id="IPR025835">
    <property type="entry name" value="Thiopurine_S-MeTrfase"/>
</dbReference>
<evidence type="ECO:0000256" key="3">
    <source>
        <dbReference type="ARBA" id="ARBA00008145"/>
    </source>
</evidence>
<dbReference type="InterPro" id="IPR022474">
    <property type="entry name" value="Thiopur_S-MeTfrase_Se/Te_detox"/>
</dbReference>
<keyword evidence="11" id="KW-1185">Reference proteome</keyword>
<gene>
    <name evidence="10" type="primary">tmpT</name>
    <name evidence="9" type="synonym">tpm</name>
    <name evidence="10" type="ORF">DL796_00670</name>
</gene>
<evidence type="ECO:0000313" key="11">
    <source>
        <dbReference type="Proteomes" id="UP000247689"/>
    </source>
</evidence>
<comment type="subcellular location">
    <subcellularLocation>
        <location evidence="2 9">Cytoplasm</location>
    </subcellularLocation>
</comment>
<dbReference type="GO" id="GO:0032259">
    <property type="term" value="P:methylation"/>
    <property type="evidence" value="ECO:0007669"/>
    <property type="project" value="UniProtKB-KW"/>
</dbReference>
<dbReference type="InterPro" id="IPR008854">
    <property type="entry name" value="TPMT"/>
</dbReference>
<reference evidence="10 11" key="1">
    <citation type="submission" date="2018-05" db="EMBL/GenBank/DDBJ databases">
        <title>Kangiella spongicola genome sequence.</title>
        <authorList>
            <person name="Maclea K.S."/>
            <person name="Goen A.E."/>
            <person name="Kelley C."/>
            <person name="Underriner A."/>
            <person name="Silverwood T."/>
            <person name="Trachtenberg A.M."/>
        </authorList>
    </citation>
    <scope>NUCLEOTIDE SEQUENCE [LARGE SCALE GENOMIC DNA]</scope>
    <source>
        <strain evidence="10 11">ATCC BAA-2076</strain>
    </source>
</reference>
<organism evidence="10 11">
    <name type="scientific">Kangiella spongicola</name>
    <dbReference type="NCBI Taxonomy" id="796379"/>
    <lineage>
        <taxon>Bacteria</taxon>
        <taxon>Pseudomonadati</taxon>
        <taxon>Pseudomonadota</taxon>
        <taxon>Gammaproteobacteria</taxon>
        <taxon>Kangiellales</taxon>
        <taxon>Kangiellaceae</taxon>
        <taxon>Kangiella</taxon>
    </lineage>
</organism>
<feature type="binding site" evidence="9">
    <location>
        <position position="44"/>
    </location>
    <ligand>
        <name>S-adenosyl-L-methionine</name>
        <dbReference type="ChEBI" id="CHEBI:59789"/>
    </ligand>
</feature>
<dbReference type="Proteomes" id="UP000247689">
    <property type="component" value="Unassembled WGS sequence"/>
</dbReference>
<dbReference type="PROSITE" id="PS51585">
    <property type="entry name" value="SAM_MT_TPMT"/>
    <property type="match status" value="1"/>
</dbReference>
<dbReference type="CDD" id="cd02440">
    <property type="entry name" value="AdoMet_MTases"/>
    <property type="match status" value="1"/>
</dbReference>
<dbReference type="NCBIfam" id="NF009732">
    <property type="entry name" value="PRK13255.1"/>
    <property type="match status" value="1"/>
</dbReference>
<evidence type="ECO:0000256" key="4">
    <source>
        <dbReference type="ARBA" id="ARBA00011905"/>
    </source>
</evidence>
<protein>
    <recommendedName>
        <fullName evidence="4 9">Thiopurine S-methyltransferase</fullName>
        <ecNumber evidence="4 9">2.1.1.67</ecNumber>
    </recommendedName>
    <alternativeName>
        <fullName evidence="9">Thiopurine methyltransferase</fullName>
    </alternativeName>
</protein>
<dbReference type="Gene3D" id="3.40.50.150">
    <property type="entry name" value="Vaccinia Virus protein VP39"/>
    <property type="match status" value="1"/>
</dbReference>
<comment type="caution">
    <text evidence="10">The sequence shown here is derived from an EMBL/GenBank/DDBJ whole genome shotgun (WGS) entry which is preliminary data.</text>
</comment>